<keyword evidence="2" id="KW-0560">Oxidoreductase</keyword>
<accession>A0A0P7WZI6</accession>
<dbReference type="InterPro" id="IPR027417">
    <property type="entry name" value="P-loop_NTPase"/>
</dbReference>
<sequence>MGQATVHASTVAFDLPDGPQALVLSGRSGSGKSALALDLLALGARLVSDDQTVFHVEGDRLIASAPPAIAGLIEWRGVGLLPVAHLAQAPVVLWVDMDNSAQNRLPAPQWHEMLGLRVARLHIPAKGATASGLRQYMLGQAWITGCENMR</sequence>
<proteinExistence type="predicted"/>
<evidence type="ECO:0000259" key="1">
    <source>
        <dbReference type="Pfam" id="PF07475"/>
    </source>
</evidence>
<evidence type="ECO:0000313" key="3">
    <source>
        <dbReference type="EMBL" id="KPP92966.1"/>
    </source>
</evidence>
<dbReference type="InterPro" id="IPR011104">
    <property type="entry name" value="Hpr_kin/Pase_C"/>
</dbReference>
<dbReference type="Proteomes" id="UP000182045">
    <property type="component" value="Unassembled WGS sequence"/>
</dbReference>
<dbReference type="AlphaFoldDB" id="A0A0P7WZI6"/>
<dbReference type="EC" id="2.7.4.-" evidence="3"/>
<dbReference type="Proteomes" id="UP000050413">
    <property type="component" value="Unassembled WGS sequence"/>
</dbReference>
<dbReference type="Pfam" id="PF07475">
    <property type="entry name" value="Hpr_kinase_C"/>
    <property type="match status" value="1"/>
</dbReference>
<keyword evidence="3" id="KW-0418">Kinase</keyword>
<dbReference type="EMBL" id="FBYC01000004">
    <property type="protein sequence ID" value="CUX80365.1"/>
    <property type="molecule type" value="Genomic_DNA"/>
</dbReference>
<dbReference type="GO" id="GO:0006109">
    <property type="term" value="P:regulation of carbohydrate metabolic process"/>
    <property type="evidence" value="ECO:0007669"/>
    <property type="project" value="InterPro"/>
</dbReference>
<dbReference type="SUPFAM" id="SSF53795">
    <property type="entry name" value="PEP carboxykinase-like"/>
    <property type="match status" value="1"/>
</dbReference>
<evidence type="ECO:0000313" key="5">
    <source>
        <dbReference type="Proteomes" id="UP000182045"/>
    </source>
</evidence>
<dbReference type="Gene3D" id="3.40.50.300">
    <property type="entry name" value="P-loop containing nucleotide triphosphate hydrolases"/>
    <property type="match status" value="1"/>
</dbReference>
<gene>
    <name evidence="2" type="ORF">Ga0058931_1074</name>
    <name evidence="3" type="ORF">HLUCCA05_13155</name>
</gene>
<dbReference type="RefSeq" id="WP_072245423.1">
    <property type="nucleotide sequence ID" value="NZ_FBYC01000004.1"/>
</dbReference>
<name>A0A0P7WZI6_9RHOB</name>
<dbReference type="STRING" id="1666912.Ga0058931_1074"/>
<dbReference type="PATRIC" id="fig|1666912.4.peg.533"/>
<dbReference type="EMBL" id="LJSG01000010">
    <property type="protein sequence ID" value="KPP92966.1"/>
    <property type="molecule type" value="Genomic_DNA"/>
</dbReference>
<dbReference type="GO" id="GO:0005524">
    <property type="term" value="F:ATP binding"/>
    <property type="evidence" value="ECO:0007669"/>
    <property type="project" value="InterPro"/>
</dbReference>
<dbReference type="OrthoDB" id="8326226at2"/>
<reference evidence="2 5" key="2">
    <citation type="submission" date="2016-01" db="EMBL/GenBank/DDBJ databases">
        <authorList>
            <person name="Varghese N."/>
        </authorList>
    </citation>
    <scope>NUCLEOTIDE SEQUENCE [LARGE SCALE GENOMIC DNA]</scope>
    <source>
        <strain evidence="2 5">HL-91</strain>
    </source>
</reference>
<evidence type="ECO:0000313" key="2">
    <source>
        <dbReference type="EMBL" id="CUX80365.1"/>
    </source>
</evidence>
<keyword evidence="5" id="KW-1185">Reference proteome</keyword>
<dbReference type="EC" id="2.7.11.-" evidence="3"/>
<evidence type="ECO:0000313" key="4">
    <source>
        <dbReference type="Proteomes" id="UP000050413"/>
    </source>
</evidence>
<keyword evidence="3" id="KW-0808">Transferase</keyword>
<dbReference type="GO" id="GO:0000155">
    <property type="term" value="F:phosphorelay sensor kinase activity"/>
    <property type="evidence" value="ECO:0007669"/>
    <property type="project" value="InterPro"/>
</dbReference>
<organism evidence="3 4">
    <name type="scientific">Roseibaca calidilacus</name>
    <dbReference type="NCBI Taxonomy" id="1666912"/>
    <lineage>
        <taxon>Bacteria</taxon>
        <taxon>Pseudomonadati</taxon>
        <taxon>Pseudomonadota</taxon>
        <taxon>Alphaproteobacteria</taxon>
        <taxon>Rhodobacterales</taxon>
        <taxon>Paracoccaceae</taxon>
        <taxon>Roseinatronobacter</taxon>
    </lineage>
</organism>
<comment type="caution">
    <text evidence="3">The sequence shown here is derived from an EMBL/GenBank/DDBJ whole genome shotgun (WGS) entry which is preliminary data.</text>
</comment>
<feature type="domain" description="HPr kinase/phosphorylase C-terminal" evidence="1">
    <location>
        <begin position="23"/>
        <end position="86"/>
    </location>
</feature>
<protein>
    <submittedName>
        <fullName evidence="2">HPr kinase/phosphorylase</fullName>
    </submittedName>
    <submittedName>
        <fullName evidence="3">Serine kinase of the HPr protein, regulates carbohydrate metabolism</fullName>
        <ecNumber evidence="3">2.7.11.-</ecNumber>
        <ecNumber evidence="3">2.7.4.-</ecNumber>
    </submittedName>
</protein>
<dbReference type="GO" id="GO:0016491">
    <property type="term" value="F:oxidoreductase activity"/>
    <property type="evidence" value="ECO:0007669"/>
    <property type="project" value="UniProtKB-KW"/>
</dbReference>
<reference evidence="3 4" key="1">
    <citation type="submission" date="2015-09" db="EMBL/GenBank/DDBJ databases">
        <title>Identification and resolution of microdiversity through metagenomic sequencing of parallel consortia.</title>
        <authorList>
            <person name="Nelson W.C."/>
            <person name="Romine M.F."/>
            <person name="Lindemann S.R."/>
        </authorList>
    </citation>
    <scope>NUCLEOTIDE SEQUENCE [LARGE SCALE GENOMIC DNA]</scope>
    <source>
        <strain evidence="3">HL-91</strain>
    </source>
</reference>